<proteinExistence type="predicted"/>
<dbReference type="InterPro" id="IPR050955">
    <property type="entry name" value="Plant_Biomass_Hydrol_Est"/>
</dbReference>
<dbReference type="Proteomes" id="UP001500298">
    <property type="component" value="Unassembled WGS sequence"/>
</dbReference>
<keyword evidence="4" id="KW-1185">Reference proteome</keyword>
<dbReference type="PANTHER" id="PTHR43037:SF1">
    <property type="entry name" value="BLL1128 PROTEIN"/>
    <property type="match status" value="1"/>
</dbReference>
<comment type="caution">
    <text evidence="3">The sequence shown here is derived from an EMBL/GenBank/DDBJ whole genome shotgun (WGS) entry which is preliminary data.</text>
</comment>
<evidence type="ECO:0000256" key="1">
    <source>
        <dbReference type="ARBA" id="ARBA00022729"/>
    </source>
</evidence>
<dbReference type="SUPFAM" id="SSF53474">
    <property type="entry name" value="alpha/beta-Hydrolases"/>
    <property type="match status" value="1"/>
</dbReference>
<reference evidence="4" key="1">
    <citation type="journal article" date="2019" name="Int. J. Syst. Evol. Microbiol.">
        <title>The Global Catalogue of Microorganisms (GCM) 10K type strain sequencing project: providing services to taxonomists for standard genome sequencing and annotation.</title>
        <authorList>
            <consortium name="The Broad Institute Genomics Platform"/>
            <consortium name="The Broad Institute Genome Sequencing Center for Infectious Disease"/>
            <person name="Wu L."/>
            <person name="Ma J."/>
        </authorList>
    </citation>
    <scope>NUCLEOTIDE SEQUENCE [LARGE SCALE GENOMIC DNA]</scope>
    <source>
        <strain evidence="4">JCM 18326</strain>
    </source>
</reference>
<organism evidence="3 4">
    <name type="scientific">Algivirga pacifica</name>
    <dbReference type="NCBI Taxonomy" id="1162670"/>
    <lineage>
        <taxon>Bacteria</taxon>
        <taxon>Pseudomonadati</taxon>
        <taxon>Bacteroidota</taxon>
        <taxon>Cytophagia</taxon>
        <taxon>Cytophagales</taxon>
        <taxon>Flammeovirgaceae</taxon>
        <taxon>Algivirga</taxon>
    </lineage>
</organism>
<evidence type="ECO:0000313" key="4">
    <source>
        <dbReference type="Proteomes" id="UP001500298"/>
    </source>
</evidence>
<dbReference type="PANTHER" id="PTHR43037">
    <property type="entry name" value="UNNAMED PRODUCT-RELATED"/>
    <property type="match status" value="1"/>
</dbReference>
<name>A0ABP9DEY1_9BACT</name>
<dbReference type="NCBIfam" id="TIGR01840">
    <property type="entry name" value="esterase_phb"/>
    <property type="match status" value="1"/>
</dbReference>
<dbReference type="InterPro" id="IPR029058">
    <property type="entry name" value="AB_hydrolase_fold"/>
</dbReference>
<evidence type="ECO:0000256" key="2">
    <source>
        <dbReference type="ARBA" id="ARBA00022801"/>
    </source>
</evidence>
<accession>A0ABP9DEY1</accession>
<dbReference type="Gene3D" id="3.40.50.1820">
    <property type="entry name" value="alpha/beta hydrolase"/>
    <property type="match status" value="1"/>
</dbReference>
<dbReference type="RefSeq" id="WP_345373155.1">
    <property type="nucleotide sequence ID" value="NZ_BAABJX010000045.1"/>
</dbReference>
<keyword evidence="1" id="KW-0732">Signal</keyword>
<protein>
    <submittedName>
        <fullName evidence="3">PHB depolymerase family esterase</fullName>
    </submittedName>
</protein>
<dbReference type="EMBL" id="BAABJX010000045">
    <property type="protein sequence ID" value="GAA4842625.1"/>
    <property type="molecule type" value="Genomic_DNA"/>
</dbReference>
<dbReference type="InterPro" id="IPR010126">
    <property type="entry name" value="Esterase_phb"/>
</dbReference>
<gene>
    <name evidence="3" type="ORF">GCM10023331_29660</name>
</gene>
<sequence>MFTISRLLTTVTLVIGLSLTSYGQLTSVSSFGSNPGNLKMYYYSPSNVPAGAPVVVALHGCGQDASVFSRETEWNDLADVYGFHVVYPEQKTSNNVSRCFNWFESNDIRRGSGEALSIRNMVAYMKNNRNAANTAYVMGLSAGGGMTAVMLATYPEVFRGGAVMAGVPYKAATPYTALSVMSLGVNKSPKAWGDLVRNASSFSGEWPKLAVFHGTYDNIVNYSHSKELVDQFLNLHDPSITSSNQVNADNVTYSFNGTTNVTRGGFEVNGKEVVVRYSVYMGHAISVDPYGRGREGKGGRTGTYSSDRYFYSPYFAAKFWGLTSGGSSRWATTPNSQLKWYVGEGNTLHTSLQESAKFSLISLDGKVLMEENISPDHQQLKLQAKGIVIGLLEVGEEVFRKKFYLE</sequence>
<evidence type="ECO:0000313" key="3">
    <source>
        <dbReference type="EMBL" id="GAA4842625.1"/>
    </source>
</evidence>
<dbReference type="Pfam" id="PF10503">
    <property type="entry name" value="Esterase_PHB"/>
    <property type="match status" value="1"/>
</dbReference>
<keyword evidence="2" id="KW-0378">Hydrolase</keyword>